<dbReference type="Pfam" id="PF15913">
    <property type="entry name" value="Furin-like_2"/>
    <property type="match status" value="1"/>
</dbReference>
<dbReference type="STRING" id="1314782.A0A165RLY1"/>
<evidence type="ECO:0000259" key="10">
    <source>
        <dbReference type="PROSITE" id="PS50026"/>
    </source>
</evidence>
<evidence type="ECO:0000256" key="8">
    <source>
        <dbReference type="SAM" id="Phobius"/>
    </source>
</evidence>
<dbReference type="PANTHER" id="PTHR15332">
    <property type="entry name" value="PROPROTEIN CONVERTASE SUBTILISIN_KEXIN TYPE 5-LIKE"/>
    <property type="match status" value="1"/>
</dbReference>
<dbReference type="InterPro" id="IPR000742">
    <property type="entry name" value="EGF"/>
</dbReference>
<dbReference type="SUPFAM" id="SSF57184">
    <property type="entry name" value="Growth factor receptor domain"/>
    <property type="match status" value="4"/>
</dbReference>
<comment type="subcellular location">
    <subcellularLocation>
        <location evidence="1">Secreted</location>
    </subcellularLocation>
</comment>
<feature type="compositionally biased region" description="Low complexity" evidence="7">
    <location>
        <begin position="876"/>
        <end position="885"/>
    </location>
</feature>
<feature type="compositionally biased region" description="Basic and acidic residues" evidence="7">
    <location>
        <begin position="776"/>
        <end position="793"/>
    </location>
</feature>
<gene>
    <name evidence="11" type="ORF">NEOLEDRAFT_1094967</name>
</gene>
<dbReference type="PROSITE" id="PS01248">
    <property type="entry name" value="EGF_LAM_1"/>
    <property type="match status" value="1"/>
</dbReference>
<dbReference type="PROSITE" id="PS00022">
    <property type="entry name" value="EGF_1"/>
    <property type="match status" value="1"/>
</dbReference>
<dbReference type="PROSITE" id="PS50026">
    <property type="entry name" value="EGF_3"/>
    <property type="match status" value="1"/>
</dbReference>
<dbReference type="AlphaFoldDB" id="A0A165RLY1"/>
<dbReference type="InterPro" id="IPR002049">
    <property type="entry name" value="LE_dom"/>
</dbReference>
<evidence type="ECO:0000256" key="6">
    <source>
        <dbReference type="PROSITE-ProRule" id="PRU00076"/>
    </source>
</evidence>
<keyword evidence="8" id="KW-0812">Transmembrane</keyword>
<feature type="disulfide bond" evidence="6">
    <location>
        <begin position="188"/>
        <end position="198"/>
    </location>
</feature>
<dbReference type="Gene3D" id="2.10.25.10">
    <property type="entry name" value="Laminin"/>
    <property type="match status" value="1"/>
</dbReference>
<feature type="region of interest" description="Disordered" evidence="7">
    <location>
        <begin position="767"/>
        <end position="891"/>
    </location>
</feature>
<feature type="transmembrane region" description="Helical" evidence="8">
    <location>
        <begin position="660"/>
        <end position="681"/>
    </location>
</feature>
<keyword evidence="12" id="KW-1185">Reference proteome</keyword>
<dbReference type="Gene3D" id="2.10.220.10">
    <property type="entry name" value="Hormone Receptor, Insulin-like Growth Factor Receptor 1, Chain A, domain 2"/>
    <property type="match status" value="4"/>
</dbReference>
<dbReference type="GO" id="GO:0005576">
    <property type="term" value="C:extracellular region"/>
    <property type="evidence" value="ECO:0007669"/>
    <property type="project" value="UniProtKB-SubCell"/>
</dbReference>
<dbReference type="InParanoid" id="A0A165RLY1"/>
<feature type="compositionally biased region" description="Polar residues" evidence="7">
    <location>
        <begin position="820"/>
        <end position="839"/>
    </location>
</feature>
<feature type="signal peptide" evidence="9">
    <location>
        <begin position="1"/>
        <end position="18"/>
    </location>
</feature>
<evidence type="ECO:0000313" key="12">
    <source>
        <dbReference type="Proteomes" id="UP000076761"/>
    </source>
</evidence>
<feature type="chain" id="PRO_5007865838" description="EGF-like domain-containing protein" evidence="9">
    <location>
        <begin position="19"/>
        <end position="891"/>
    </location>
</feature>
<dbReference type="Proteomes" id="UP000076761">
    <property type="component" value="Unassembled WGS sequence"/>
</dbReference>
<dbReference type="CDD" id="cd00064">
    <property type="entry name" value="FU"/>
    <property type="match status" value="3"/>
</dbReference>
<accession>A0A165RLY1</accession>
<dbReference type="EMBL" id="KV425580">
    <property type="protein sequence ID" value="KZT24008.1"/>
    <property type="molecule type" value="Genomic_DNA"/>
</dbReference>
<dbReference type="SMART" id="SM00261">
    <property type="entry name" value="FU"/>
    <property type="match status" value="7"/>
</dbReference>
<name>A0A165RLY1_9AGAM</name>
<organism evidence="11 12">
    <name type="scientific">Neolentinus lepideus HHB14362 ss-1</name>
    <dbReference type="NCBI Taxonomy" id="1314782"/>
    <lineage>
        <taxon>Eukaryota</taxon>
        <taxon>Fungi</taxon>
        <taxon>Dikarya</taxon>
        <taxon>Basidiomycota</taxon>
        <taxon>Agaricomycotina</taxon>
        <taxon>Agaricomycetes</taxon>
        <taxon>Gloeophyllales</taxon>
        <taxon>Gloeophyllaceae</taxon>
        <taxon>Neolentinus</taxon>
    </lineage>
</organism>
<keyword evidence="4 9" id="KW-0732">Signal</keyword>
<keyword evidence="2" id="KW-0964">Secreted</keyword>
<feature type="domain" description="EGF-like" evidence="10">
    <location>
        <begin position="184"/>
        <end position="216"/>
    </location>
</feature>
<dbReference type="InterPro" id="IPR009030">
    <property type="entry name" value="Growth_fac_rcpt_cys_sf"/>
</dbReference>
<evidence type="ECO:0000256" key="3">
    <source>
        <dbReference type="ARBA" id="ARBA00022536"/>
    </source>
</evidence>
<protein>
    <recommendedName>
        <fullName evidence="10">EGF-like domain-containing protein</fullName>
    </recommendedName>
</protein>
<keyword evidence="8" id="KW-0472">Membrane</keyword>
<evidence type="ECO:0000256" key="4">
    <source>
        <dbReference type="ARBA" id="ARBA00022729"/>
    </source>
</evidence>
<dbReference type="Pfam" id="PF23106">
    <property type="entry name" value="EGF_Teneurin"/>
    <property type="match status" value="1"/>
</dbReference>
<reference evidence="11 12" key="1">
    <citation type="journal article" date="2016" name="Mol. Biol. Evol.">
        <title>Comparative Genomics of Early-Diverging Mushroom-Forming Fungi Provides Insights into the Origins of Lignocellulose Decay Capabilities.</title>
        <authorList>
            <person name="Nagy L.G."/>
            <person name="Riley R."/>
            <person name="Tritt A."/>
            <person name="Adam C."/>
            <person name="Daum C."/>
            <person name="Floudas D."/>
            <person name="Sun H."/>
            <person name="Yadav J.S."/>
            <person name="Pangilinan J."/>
            <person name="Larsson K.H."/>
            <person name="Matsuura K."/>
            <person name="Barry K."/>
            <person name="Labutti K."/>
            <person name="Kuo R."/>
            <person name="Ohm R.A."/>
            <person name="Bhattacharya S.S."/>
            <person name="Shirouzu T."/>
            <person name="Yoshinaga Y."/>
            <person name="Martin F.M."/>
            <person name="Grigoriev I.V."/>
            <person name="Hibbett D.S."/>
        </authorList>
    </citation>
    <scope>NUCLEOTIDE SEQUENCE [LARGE SCALE GENOMIC DNA]</scope>
    <source>
        <strain evidence="11 12">HHB14362 ss-1</strain>
    </source>
</reference>
<evidence type="ECO:0000313" key="11">
    <source>
        <dbReference type="EMBL" id="KZT24008.1"/>
    </source>
</evidence>
<proteinExistence type="predicted"/>
<dbReference type="SMART" id="SM00181">
    <property type="entry name" value="EGF"/>
    <property type="match status" value="6"/>
</dbReference>
<keyword evidence="8" id="KW-1133">Transmembrane helix</keyword>
<evidence type="ECO:0000256" key="9">
    <source>
        <dbReference type="SAM" id="SignalP"/>
    </source>
</evidence>
<dbReference type="OrthoDB" id="18487at2759"/>
<dbReference type="InterPro" id="IPR043601">
    <property type="entry name" value="Rspo_Fu-CRD_dom"/>
</dbReference>
<dbReference type="PANTHER" id="PTHR15332:SF175">
    <property type="entry name" value="PROPROTEIN CONVERTASE SUBTILISIN_KEXIN TYPE 5-LIKE"/>
    <property type="match status" value="1"/>
</dbReference>
<evidence type="ECO:0000256" key="7">
    <source>
        <dbReference type="SAM" id="MobiDB-lite"/>
    </source>
</evidence>
<comment type="caution">
    <text evidence="6">Lacks conserved residue(s) required for the propagation of feature annotation.</text>
</comment>
<evidence type="ECO:0000256" key="5">
    <source>
        <dbReference type="ARBA" id="ARBA00023180"/>
    </source>
</evidence>
<evidence type="ECO:0000256" key="2">
    <source>
        <dbReference type="ARBA" id="ARBA00022525"/>
    </source>
</evidence>
<keyword evidence="5" id="KW-0325">Glycoprotein</keyword>
<feature type="disulfide bond" evidence="6">
    <location>
        <begin position="206"/>
        <end position="215"/>
    </location>
</feature>
<keyword evidence="6" id="KW-1015">Disulfide bond</keyword>
<dbReference type="InterPro" id="IPR006212">
    <property type="entry name" value="Furin_repeat"/>
</dbReference>
<keyword evidence="3 6" id="KW-0245">EGF-like domain</keyword>
<dbReference type="CDD" id="cd00055">
    <property type="entry name" value="EGF_Lam"/>
    <property type="match status" value="1"/>
</dbReference>
<evidence type="ECO:0000256" key="1">
    <source>
        <dbReference type="ARBA" id="ARBA00004613"/>
    </source>
</evidence>
<sequence length="891" mass="91974">MIPSILLLPLFLGVSVAAQSSAAVVCVAGQCLEGFSNVTIGTKLSASGLETSLLLLPGQYTSTTNPQLLHSALTSSSASLSPSTGFNLSSLSLPLNVALEPGLAVYSESLYSGQAGFSGLPTTPAGNSSSGTPLSASSLALSSNVWAAVSSSSSNNRIILWDSIPDISQLPSTASGSLSLLDIESASCSPPCSGSGVCSASGTCACPSGFTGSSCESCASGFFGTTCQTCPAGCSQCDDGISGTGRCLSVIATNPPSSCNCLNGQCGSNGQCTCNSGWTTADNGTACAKCATGFFLDSNGDCSICQLGCTSCADGNGDCLTCASTFTLDANDPTKCIAPQSTTSTGTTCPDGSFSNGTACTPCSTECQTCTGASSNQCIICGDGRYMLNGTCVPADGNGVCEGSSLIANNDKHECDSCPSKCTSCRIPSFSVASTVNQLQCTGCLAGFVLSNGQCIQSCPSGAFLSPTDNLTCTACDSSCSTCAGSSTFCLTCANNQLASSGKCVASCPSNTFSSSGQCISCHPDCATCSGSSFNQCSSCSSSRPVLTNGRCLPTCSQSQYFDTTSSSCQSCDSSCSSCSGSGPSNCLACSSSSQVLRGGTCVSANCNGTSNVISGLGVCLSELVVVPQASGTSSATPLPSITGIDQPAVVTNTSRPLQWWEILLMALGCAFIFVLFLICWRRHMRKRRAKATAQFAVAKSLDPKMSWRWKLLRFGERLFGHRPSRGPVVLGEDSEDIQLMKMKNAEEARHDRDLEKLIGAYEYSRRSSNVPSEPEAQRHLRPDTWLHDDRSSHRLSSNSFFSEMTGVPRRVPEPRQPVKNQNLQSRFSDTTGSGSAYSGRSRELTPPQPTDAETYARQKHAASLNGAGAGSYWMTSTNTGSSGSKNPFRK</sequence>